<keyword evidence="1" id="KW-0732">Signal</keyword>
<dbReference type="AlphaFoldDB" id="A0A8H6M0T5"/>
<organism evidence="2 3">
    <name type="scientific">Ephemerocybe angulata</name>
    <dbReference type="NCBI Taxonomy" id="980116"/>
    <lineage>
        <taxon>Eukaryota</taxon>
        <taxon>Fungi</taxon>
        <taxon>Dikarya</taxon>
        <taxon>Basidiomycota</taxon>
        <taxon>Agaricomycotina</taxon>
        <taxon>Agaricomycetes</taxon>
        <taxon>Agaricomycetidae</taxon>
        <taxon>Agaricales</taxon>
        <taxon>Agaricineae</taxon>
        <taxon>Psathyrellaceae</taxon>
        <taxon>Ephemerocybe</taxon>
    </lineage>
</organism>
<feature type="signal peptide" evidence="1">
    <location>
        <begin position="1"/>
        <end position="22"/>
    </location>
</feature>
<dbReference type="Proteomes" id="UP000521943">
    <property type="component" value="Unassembled WGS sequence"/>
</dbReference>
<name>A0A8H6M0T5_9AGAR</name>
<reference evidence="2 3" key="1">
    <citation type="submission" date="2020-07" db="EMBL/GenBank/DDBJ databases">
        <title>Comparative genomics of pyrophilous fungi reveals a link between fire events and developmental genes.</title>
        <authorList>
            <consortium name="DOE Joint Genome Institute"/>
            <person name="Steindorff A.S."/>
            <person name="Carver A."/>
            <person name="Calhoun S."/>
            <person name="Stillman K."/>
            <person name="Liu H."/>
            <person name="Lipzen A."/>
            <person name="Pangilinan J."/>
            <person name="Labutti K."/>
            <person name="Bruns T.D."/>
            <person name="Grigoriev I.V."/>
        </authorList>
    </citation>
    <scope>NUCLEOTIDE SEQUENCE [LARGE SCALE GENOMIC DNA]</scope>
    <source>
        <strain evidence="2 3">CBS 144469</strain>
    </source>
</reference>
<evidence type="ECO:0000313" key="3">
    <source>
        <dbReference type="Proteomes" id="UP000521943"/>
    </source>
</evidence>
<keyword evidence="3" id="KW-1185">Reference proteome</keyword>
<sequence length="102" mass="11160">MVKSITALLVGLFAICTTFAQASGGLDLSDISTREIFEELQERHVAYELATRDFEENGLVGRAPIFNFRNQKPGAAHLAALRNMHKTNAARNRRNSRASGGA</sequence>
<protein>
    <submittedName>
        <fullName evidence="2">Uncharacterized protein</fullName>
    </submittedName>
</protein>
<accession>A0A8H6M0T5</accession>
<evidence type="ECO:0000313" key="2">
    <source>
        <dbReference type="EMBL" id="KAF6748101.1"/>
    </source>
</evidence>
<dbReference type="EMBL" id="JACGCI010000074">
    <property type="protein sequence ID" value="KAF6748101.1"/>
    <property type="molecule type" value="Genomic_DNA"/>
</dbReference>
<gene>
    <name evidence="2" type="ORF">DFP72DRAFT_1074566</name>
</gene>
<evidence type="ECO:0000256" key="1">
    <source>
        <dbReference type="SAM" id="SignalP"/>
    </source>
</evidence>
<proteinExistence type="predicted"/>
<comment type="caution">
    <text evidence="2">The sequence shown here is derived from an EMBL/GenBank/DDBJ whole genome shotgun (WGS) entry which is preliminary data.</text>
</comment>
<feature type="chain" id="PRO_5034758917" evidence="1">
    <location>
        <begin position="23"/>
        <end position="102"/>
    </location>
</feature>